<proteinExistence type="predicted"/>
<keyword evidence="3" id="KW-1185">Reference proteome</keyword>
<feature type="domain" description="Methyltransferase type 11" evidence="1">
    <location>
        <begin position="51"/>
        <end position="138"/>
    </location>
</feature>
<dbReference type="InterPro" id="IPR013216">
    <property type="entry name" value="Methyltransf_11"/>
</dbReference>
<dbReference type="PANTHER" id="PTHR45180">
    <property type="entry name" value="OS01G0307686 PROTEIN"/>
    <property type="match status" value="1"/>
</dbReference>
<sequence length="256" mass="29877">MLQPVIYEIYKAMKDNFSNHAADYAKFRPTYPQELYTFLFEIVQNKSKAWDVATGNGQVAVELSKVFTEVLATDLSAKQLAEAPQVENITYRVQTAEEPFDTQEQFDLITVAQAIHWFDFDKFYNQVKAHLKPDGVFAVIGYSVLETSGKLNEVIQHFYKGITAPYWDPERKYLDDHYQSIPFPFQEIETPKFAMPIYWTADELLNYLNTWSAVKHYEKANAKNPLHLIRDDVYKHWGAKEKREFNFPLLLRVGNV</sequence>
<dbReference type="PANTHER" id="PTHR45180:SF1">
    <property type="entry name" value="OS01G0307686 PROTEIN"/>
    <property type="match status" value="1"/>
</dbReference>
<accession>A0A4Q0NRY1</accession>
<keyword evidence="2" id="KW-0489">Methyltransferase</keyword>
<dbReference type="InterPro" id="IPR029063">
    <property type="entry name" value="SAM-dependent_MTases_sf"/>
</dbReference>
<evidence type="ECO:0000313" key="2">
    <source>
        <dbReference type="EMBL" id="RXG13865.1"/>
    </source>
</evidence>
<dbReference type="EMBL" id="QOVK01000024">
    <property type="protein sequence ID" value="RXG13865.1"/>
    <property type="molecule type" value="Genomic_DNA"/>
</dbReference>
<gene>
    <name evidence="2" type="ORF">DSM02_3626</name>
</gene>
<name>A0A4Q0NRY1_9FLAO</name>
<dbReference type="CDD" id="cd02440">
    <property type="entry name" value="AdoMet_MTases"/>
    <property type="match status" value="1"/>
</dbReference>
<dbReference type="Gene3D" id="3.40.50.150">
    <property type="entry name" value="Vaccinia Virus protein VP39"/>
    <property type="match status" value="1"/>
</dbReference>
<organism evidence="2 3">
    <name type="scientific">Leeuwenhoekiella polynyae</name>
    <dbReference type="NCBI Taxonomy" id="1550906"/>
    <lineage>
        <taxon>Bacteria</taxon>
        <taxon>Pseudomonadati</taxon>
        <taxon>Bacteroidota</taxon>
        <taxon>Flavobacteriia</taxon>
        <taxon>Flavobacteriales</taxon>
        <taxon>Flavobacteriaceae</taxon>
        <taxon>Leeuwenhoekiella</taxon>
    </lineage>
</organism>
<keyword evidence="2" id="KW-0808">Transferase</keyword>
<dbReference type="SUPFAM" id="SSF53335">
    <property type="entry name" value="S-adenosyl-L-methionine-dependent methyltransferases"/>
    <property type="match status" value="1"/>
</dbReference>
<dbReference type="Pfam" id="PF08241">
    <property type="entry name" value="Methyltransf_11"/>
    <property type="match status" value="1"/>
</dbReference>
<comment type="caution">
    <text evidence="2">The sequence shown here is derived from an EMBL/GenBank/DDBJ whole genome shotgun (WGS) entry which is preliminary data.</text>
</comment>
<dbReference type="GO" id="GO:0032259">
    <property type="term" value="P:methylation"/>
    <property type="evidence" value="ECO:0007669"/>
    <property type="project" value="UniProtKB-KW"/>
</dbReference>
<reference evidence="2 3" key="1">
    <citation type="submission" date="2018-07" db="EMBL/GenBank/DDBJ databases">
        <title>Leeuwenhoekiella genomics.</title>
        <authorList>
            <person name="Tahon G."/>
            <person name="Willems A."/>
        </authorList>
    </citation>
    <scope>NUCLEOTIDE SEQUENCE [LARGE SCALE GENOMIC DNA]</scope>
    <source>
        <strain evidence="2 3">LMG 29608</strain>
    </source>
</reference>
<evidence type="ECO:0000259" key="1">
    <source>
        <dbReference type="Pfam" id="PF08241"/>
    </source>
</evidence>
<dbReference type="AlphaFoldDB" id="A0A4Q0NRY1"/>
<evidence type="ECO:0000313" key="3">
    <source>
        <dbReference type="Proteomes" id="UP000289859"/>
    </source>
</evidence>
<dbReference type="GO" id="GO:0008757">
    <property type="term" value="F:S-adenosylmethionine-dependent methyltransferase activity"/>
    <property type="evidence" value="ECO:0007669"/>
    <property type="project" value="InterPro"/>
</dbReference>
<protein>
    <submittedName>
        <fullName evidence="2">Methyltransferase family protein</fullName>
    </submittedName>
</protein>
<dbReference type="Proteomes" id="UP000289859">
    <property type="component" value="Unassembled WGS sequence"/>
</dbReference>